<evidence type="ECO:0000313" key="2">
    <source>
        <dbReference type="Proteomes" id="UP001148614"/>
    </source>
</evidence>
<name>A0A9W8NNA3_9PEZI</name>
<dbReference type="AlphaFoldDB" id="A0A9W8NNA3"/>
<accession>A0A9W8NNA3</accession>
<organism evidence="1 2">
    <name type="scientific">Xylaria arbuscula</name>
    <dbReference type="NCBI Taxonomy" id="114810"/>
    <lineage>
        <taxon>Eukaryota</taxon>
        <taxon>Fungi</taxon>
        <taxon>Dikarya</taxon>
        <taxon>Ascomycota</taxon>
        <taxon>Pezizomycotina</taxon>
        <taxon>Sordariomycetes</taxon>
        <taxon>Xylariomycetidae</taxon>
        <taxon>Xylariales</taxon>
        <taxon>Xylariaceae</taxon>
        <taxon>Xylaria</taxon>
    </lineage>
</organism>
<reference evidence="1" key="1">
    <citation type="submission" date="2022-07" db="EMBL/GenBank/DDBJ databases">
        <title>Genome Sequence of Xylaria arbuscula.</title>
        <authorList>
            <person name="Buettner E."/>
        </authorList>
    </citation>
    <scope>NUCLEOTIDE SEQUENCE</scope>
    <source>
        <strain evidence="1">VT107</strain>
    </source>
</reference>
<dbReference type="Proteomes" id="UP001148614">
    <property type="component" value="Unassembled WGS sequence"/>
</dbReference>
<gene>
    <name evidence="1" type="ORF">NPX13_g1134</name>
</gene>
<keyword evidence="2" id="KW-1185">Reference proteome</keyword>
<dbReference type="EMBL" id="JANPWZ010000097">
    <property type="protein sequence ID" value="KAJ3579433.1"/>
    <property type="molecule type" value="Genomic_DNA"/>
</dbReference>
<sequence>MNDAQAQNQDQAAVVPRLITVCVRECFIRLFRRAASSHLSNRIRNSEEVIGLDGMTASMSGRDSKGQDKQNAQHWRTTVKPWLMGPPGIRPPDPCLQTERATSSLATCMEVPLNRNASGLHIELDCYQLLTPNPACPTLFGVASYDLRGRDGPPTLAFRSPGEIDDRGGPNPPLFTISLPAMIVPHGPSYRHSLIINIEPEHANPASRPTSH</sequence>
<comment type="caution">
    <text evidence="1">The sequence shown here is derived from an EMBL/GenBank/DDBJ whole genome shotgun (WGS) entry which is preliminary data.</text>
</comment>
<proteinExistence type="predicted"/>
<protein>
    <submittedName>
        <fullName evidence="1">Uncharacterized protein</fullName>
    </submittedName>
</protein>
<evidence type="ECO:0000313" key="1">
    <source>
        <dbReference type="EMBL" id="KAJ3579433.1"/>
    </source>
</evidence>